<dbReference type="InterPro" id="IPR011991">
    <property type="entry name" value="ArsR-like_HTH"/>
</dbReference>
<dbReference type="RefSeq" id="WP_163892178.1">
    <property type="nucleotide sequence ID" value="NZ_JAAFYS010000002.1"/>
</dbReference>
<dbReference type="InterPro" id="IPR036388">
    <property type="entry name" value="WH-like_DNA-bd_sf"/>
</dbReference>
<gene>
    <name evidence="5" type="ORF">GZA08_08550</name>
</gene>
<keyword evidence="1" id="KW-0805">Transcription regulation</keyword>
<proteinExistence type="predicted"/>
<evidence type="ECO:0000259" key="4">
    <source>
        <dbReference type="PROSITE" id="PS50987"/>
    </source>
</evidence>
<dbReference type="NCBIfam" id="NF033788">
    <property type="entry name" value="HTH_metalloreg"/>
    <property type="match status" value="1"/>
</dbReference>
<dbReference type="SMART" id="SM00418">
    <property type="entry name" value="HTH_ARSR"/>
    <property type="match status" value="1"/>
</dbReference>
<dbReference type="SUPFAM" id="SSF46785">
    <property type="entry name" value="Winged helix' DNA-binding domain"/>
    <property type="match status" value="1"/>
</dbReference>
<dbReference type="Gene3D" id="1.10.10.10">
    <property type="entry name" value="Winged helix-like DNA-binding domain superfamily/Winged helix DNA-binding domain"/>
    <property type="match status" value="1"/>
</dbReference>
<sequence>MTNEAATPGPAESPGGAIAALADPTRRALVERLRAGPLAVGALAEGLPVSRPAVSQHLKVLSGAGLVEARAEGTRRIYGLSPEGVARLRAYFETLWADAFAGFAAAAQAEAARKEDNS</sequence>
<evidence type="ECO:0000256" key="3">
    <source>
        <dbReference type="ARBA" id="ARBA00023163"/>
    </source>
</evidence>
<evidence type="ECO:0000256" key="2">
    <source>
        <dbReference type="ARBA" id="ARBA00023125"/>
    </source>
</evidence>
<keyword evidence="3" id="KW-0804">Transcription</keyword>
<accession>A0A6B2K3A9</accession>
<name>A0A6B2K3A9_9RHOB</name>
<dbReference type="PANTHER" id="PTHR33154">
    <property type="entry name" value="TRANSCRIPTIONAL REGULATOR, ARSR FAMILY"/>
    <property type="match status" value="1"/>
</dbReference>
<dbReference type="GO" id="GO:0003700">
    <property type="term" value="F:DNA-binding transcription factor activity"/>
    <property type="evidence" value="ECO:0007669"/>
    <property type="project" value="InterPro"/>
</dbReference>
<reference evidence="5 6" key="1">
    <citation type="submission" date="2020-02" db="EMBL/GenBank/DDBJ databases">
        <title>Pseudoroseicyclus tamarix, sp. nov., isolated from offshore sediment of a Tamarix chinensis forest.</title>
        <authorList>
            <person name="Gai Y."/>
        </authorList>
    </citation>
    <scope>NUCLEOTIDE SEQUENCE [LARGE SCALE GENOMIC DNA]</scope>
    <source>
        <strain evidence="5 6">CLL3-39</strain>
    </source>
</reference>
<dbReference type="EMBL" id="JAAGAB010000002">
    <property type="protein sequence ID" value="NDV01016.1"/>
    <property type="molecule type" value="Genomic_DNA"/>
</dbReference>
<dbReference type="CDD" id="cd00090">
    <property type="entry name" value="HTH_ARSR"/>
    <property type="match status" value="1"/>
</dbReference>
<dbReference type="Pfam" id="PF12840">
    <property type="entry name" value="HTH_20"/>
    <property type="match status" value="1"/>
</dbReference>
<evidence type="ECO:0000313" key="5">
    <source>
        <dbReference type="EMBL" id="NDV01016.1"/>
    </source>
</evidence>
<evidence type="ECO:0000256" key="1">
    <source>
        <dbReference type="ARBA" id="ARBA00023015"/>
    </source>
</evidence>
<dbReference type="PROSITE" id="PS50987">
    <property type="entry name" value="HTH_ARSR_2"/>
    <property type="match status" value="1"/>
</dbReference>
<dbReference type="AlphaFoldDB" id="A0A6B2K3A9"/>
<dbReference type="PANTHER" id="PTHR33154:SF33">
    <property type="entry name" value="TRANSCRIPTIONAL REPRESSOR SDPR"/>
    <property type="match status" value="1"/>
</dbReference>
<dbReference type="PRINTS" id="PR00778">
    <property type="entry name" value="HTHARSR"/>
</dbReference>
<dbReference type="Proteomes" id="UP000474757">
    <property type="component" value="Unassembled WGS sequence"/>
</dbReference>
<evidence type="ECO:0000313" key="6">
    <source>
        <dbReference type="Proteomes" id="UP000474757"/>
    </source>
</evidence>
<comment type="caution">
    <text evidence="5">The sequence shown here is derived from an EMBL/GenBank/DDBJ whole genome shotgun (WGS) entry which is preliminary data.</text>
</comment>
<feature type="domain" description="HTH arsR-type" evidence="4">
    <location>
        <begin position="6"/>
        <end position="100"/>
    </location>
</feature>
<keyword evidence="2" id="KW-0238">DNA-binding</keyword>
<dbReference type="InterPro" id="IPR051081">
    <property type="entry name" value="HTH_MetalResp_TranReg"/>
</dbReference>
<dbReference type="GO" id="GO:0003677">
    <property type="term" value="F:DNA binding"/>
    <property type="evidence" value="ECO:0007669"/>
    <property type="project" value="UniProtKB-KW"/>
</dbReference>
<dbReference type="InterPro" id="IPR036390">
    <property type="entry name" value="WH_DNA-bd_sf"/>
</dbReference>
<dbReference type="InterPro" id="IPR001845">
    <property type="entry name" value="HTH_ArsR_DNA-bd_dom"/>
</dbReference>
<keyword evidence="6" id="KW-1185">Reference proteome</keyword>
<protein>
    <submittedName>
        <fullName evidence="5">Winged helix-turn-helix transcriptional regulator</fullName>
    </submittedName>
</protein>
<organism evidence="5 6">
    <name type="scientific">Pseudoroseicyclus tamaricis</name>
    <dbReference type="NCBI Taxonomy" id="2705421"/>
    <lineage>
        <taxon>Bacteria</taxon>
        <taxon>Pseudomonadati</taxon>
        <taxon>Pseudomonadota</taxon>
        <taxon>Alphaproteobacteria</taxon>
        <taxon>Rhodobacterales</taxon>
        <taxon>Paracoccaceae</taxon>
        <taxon>Pseudoroseicyclus</taxon>
    </lineage>
</organism>